<keyword evidence="7" id="KW-1185">Reference proteome</keyword>
<dbReference type="Pfam" id="PF00034">
    <property type="entry name" value="Cytochrom_C"/>
    <property type="match status" value="2"/>
</dbReference>
<accession>A0ABQ0AS03</accession>
<dbReference type="PANTHER" id="PTHR35008:SF8">
    <property type="entry name" value="ALCOHOL DEHYDROGENASE CYTOCHROME C SUBUNIT"/>
    <property type="match status" value="1"/>
</dbReference>
<organism evidence="6 7">
    <name type="scientific">Pseudophaeobacter arcticus</name>
    <dbReference type="NCBI Taxonomy" id="385492"/>
    <lineage>
        <taxon>Bacteria</taxon>
        <taxon>Pseudomonadati</taxon>
        <taxon>Pseudomonadota</taxon>
        <taxon>Alphaproteobacteria</taxon>
        <taxon>Rhodobacterales</taxon>
        <taxon>Paracoccaceae</taxon>
        <taxon>Pseudophaeobacter</taxon>
    </lineage>
</organism>
<protein>
    <recommendedName>
        <fullName evidence="5">Cytochrome c domain-containing protein</fullName>
    </recommendedName>
</protein>
<dbReference type="EMBL" id="BAABWU010000027">
    <property type="protein sequence ID" value="GAA6198666.1"/>
    <property type="molecule type" value="Genomic_DNA"/>
</dbReference>
<name>A0ABQ0AS03_9RHOB</name>
<dbReference type="Proteomes" id="UP001441944">
    <property type="component" value="Unassembled WGS sequence"/>
</dbReference>
<dbReference type="InterPro" id="IPR051459">
    <property type="entry name" value="Cytochrome_c-type_DH"/>
</dbReference>
<evidence type="ECO:0000313" key="7">
    <source>
        <dbReference type="Proteomes" id="UP001441944"/>
    </source>
</evidence>
<evidence type="ECO:0000259" key="5">
    <source>
        <dbReference type="PROSITE" id="PS51007"/>
    </source>
</evidence>
<feature type="domain" description="Cytochrome c" evidence="5">
    <location>
        <begin position="186"/>
        <end position="297"/>
    </location>
</feature>
<dbReference type="PANTHER" id="PTHR35008">
    <property type="entry name" value="BLL4482 PROTEIN-RELATED"/>
    <property type="match status" value="1"/>
</dbReference>
<comment type="caution">
    <text evidence="6">The sequence shown here is derived from an EMBL/GenBank/DDBJ whole genome shotgun (WGS) entry which is preliminary data.</text>
</comment>
<dbReference type="InterPro" id="IPR009056">
    <property type="entry name" value="Cyt_c-like_dom"/>
</dbReference>
<evidence type="ECO:0000256" key="3">
    <source>
        <dbReference type="ARBA" id="ARBA00023004"/>
    </source>
</evidence>
<keyword evidence="3 4" id="KW-0408">Iron</keyword>
<dbReference type="InterPro" id="IPR036909">
    <property type="entry name" value="Cyt_c-like_dom_sf"/>
</dbReference>
<evidence type="ECO:0000256" key="4">
    <source>
        <dbReference type="PROSITE-ProRule" id="PRU00433"/>
    </source>
</evidence>
<keyword evidence="1 4" id="KW-0349">Heme</keyword>
<gene>
    <name evidence="6" type="ORF">NBRC116598_41110</name>
</gene>
<evidence type="ECO:0000256" key="2">
    <source>
        <dbReference type="ARBA" id="ARBA00022723"/>
    </source>
</evidence>
<reference evidence="6 7" key="1">
    <citation type="submission" date="2024-04" db="EMBL/GenBank/DDBJ databases">
        <title>Draft genome sequence of Pseudophaeobacter arcticus NBRC 116598.</title>
        <authorList>
            <person name="Miyakawa T."/>
            <person name="Kusuya Y."/>
            <person name="Miura T."/>
        </authorList>
    </citation>
    <scope>NUCLEOTIDE SEQUENCE [LARGE SCALE GENOMIC DNA]</scope>
    <source>
        <strain evidence="6 7">SU-CL00105</strain>
    </source>
</reference>
<dbReference type="PROSITE" id="PS51007">
    <property type="entry name" value="CYTC"/>
    <property type="match status" value="2"/>
</dbReference>
<feature type="domain" description="Cytochrome c" evidence="5">
    <location>
        <begin position="39"/>
        <end position="144"/>
    </location>
</feature>
<proteinExistence type="predicted"/>
<dbReference type="Gene3D" id="1.10.760.10">
    <property type="entry name" value="Cytochrome c-like domain"/>
    <property type="match status" value="2"/>
</dbReference>
<sequence>MMSLFRLGVGAAIASAASLGAVIAWPIGLPPPQLSELEGDVDRGAYLARASGCIACHSDFKQGGVPLAGGVELETPFGALYSPNLTTDPKEGIGDWTVEDFALAVRQGVSPEGSPYYPAFPYPFYINFTDQEIVDLWAAFQTVPANDTPSRPPEMMFPFDQRWGMKLWRAAFLEPPRTDPVAEKDAVWNRGRQLVEGAAHCAACHTGRNLAGARKSDTEHFLGNANLPGGDKAPAIDVVTLRERGWTVESLAYAMRSGIMPDGDVFGGGMGEVVSYGTGFLTDADRTAIATYLMDDHDGG</sequence>
<dbReference type="SUPFAM" id="SSF46626">
    <property type="entry name" value="Cytochrome c"/>
    <property type="match status" value="2"/>
</dbReference>
<keyword evidence="2 4" id="KW-0479">Metal-binding</keyword>
<evidence type="ECO:0000256" key="1">
    <source>
        <dbReference type="ARBA" id="ARBA00022617"/>
    </source>
</evidence>
<evidence type="ECO:0000313" key="6">
    <source>
        <dbReference type="EMBL" id="GAA6198666.1"/>
    </source>
</evidence>